<keyword evidence="2" id="KW-1185">Reference proteome</keyword>
<dbReference type="AlphaFoldDB" id="A0A9W9F825"/>
<dbReference type="OrthoDB" id="4158087at2759"/>
<accession>A0A9W9F825</accession>
<dbReference type="EMBL" id="JAPMSZ010000007">
    <property type="protein sequence ID" value="KAJ5095322.1"/>
    <property type="molecule type" value="Genomic_DNA"/>
</dbReference>
<reference evidence="1" key="1">
    <citation type="submission" date="2022-11" db="EMBL/GenBank/DDBJ databases">
        <authorList>
            <person name="Petersen C."/>
        </authorList>
    </citation>
    <scope>NUCLEOTIDE SEQUENCE</scope>
    <source>
        <strain evidence="1">IBT 34128</strain>
    </source>
</reference>
<gene>
    <name evidence="1" type="ORF">NUU61_004678</name>
</gene>
<dbReference type="RefSeq" id="XP_056510873.1">
    <property type="nucleotide sequence ID" value="XM_056655260.1"/>
</dbReference>
<evidence type="ECO:0000313" key="1">
    <source>
        <dbReference type="EMBL" id="KAJ5095322.1"/>
    </source>
</evidence>
<organism evidence="1 2">
    <name type="scientific">Penicillium alfredii</name>
    <dbReference type="NCBI Taxonomy" id="1506179"/>
    <lineage>
        <taxon>Eukaryota</taxon>
        <taxon>Fungi</taxon>
        <taxon>Dikarya</taxon>
        <taxon>Ascomycota</taxon>
        <taxon>Pezizomycotina</taxon>
        <taxon>Eurotiomycetes</taxon>
        <taxon>Eurotiomycetidae</taxon>
        <taxon>Eurotiales</taxon>
        <taxon>Aspergillaceae</taxon>
        <taxon>Penicillium</taxon>
    </lineage>
</organism>
<comment type="caution">
    <text evidence="1">The sequence shown here is derived from an EMBL/GenBank/DDBJ whole genome shotgun (WGS) entry which is preliminary data.</text>
</comment>
<sequence>MCISLFALVPDIKTIRFFDTRDALFPPSSVQIDEACKSEHHHPSHAASLSTKNPDFHSTLAISASYIDFSRRKSTKFTKTLHHISQAYSLVKIELPGPFSVYDSAIAAMVSLVIYQQAYHQHTTGPT</sequence>
<protein>
    <submittedName>
        <fullName evidence="1">Uncharacterized protein</fullName>
    </submittedName>
</protein>
<dbReference type="GeneID" id="81394428"/>
<dbReference type="Proteomes" id="UP001141434">
    <property type="component" value="Unassembled WGS sequence"/>
</dbReference>
<reference evidence="1" key="2">
    <citation type="journal article" date="2023" name="IMA Fungus">
        <title>Comparative genomic study of the Penicillium genus elucidates a diverse pangenome and 15 lateral gene transfer events.</title>
        <authorList>
            <person name="Petersen C."/>
            <person name="Sorensen T."/>
            <person name="Nielsen M.R."/>
            <person name="Sondergaard T.E."/>
            <person name="Sorensen J.L."/>
            <person name="Fitzpatrick D.A."/>
            <person name="Frisvad J.C."/>
            <person name="Nielsen K.L."/>
        </authorList>
    </citation>
    <scope>NUCLEOTIDE SEQUENCE</scope>
    <source>
        <strain evidence="1">IBT 34128</strain>
    </source>
</reference>
<evidence type="ECO:0000313" key="2">
    <source>
        <dbReference type="Proteomes" id="UP001141434"/>
    </source>
</evidence>
<name>A0A9W9F825_9EURO</name>
<proteinExistence type="predicted"/>